<dbReference type="GO" id="GO:0008270">
    <property type="term" value="F:zinc ion binding"/>
    <property type="evidence" value="ECO:0007669"/>
    <property type="project" value="InterPro"/>
</dbReference>
<keyword evidence="1" id="KW-0175">Coiled coil</keyword>
<keyword evidence="3" id="KW-0255">Endonuclease</keyword>
<dbReference type="GO" id="GO:0003676">
    <property type="term" value="F:nucleic acid binding"/>
    <property type="evidence" value="ECO:0007669"/>
    <property type="project" value="InterPro"/>
</dbReference>
<reference evidence="3 4" key="1">
    <citation type="journal article" date="2023" name="Microbiol. Spectr.">
        <title>Symbiosis of Carpenter Bees with Uncharacterized Lactic Acid Bacteria Showing NAD Auxotrophy.</title>
        <authorList>
            <person name="Kawasaki S."/>
            <person name="Ozawa K."/>
            <person name="Mori T."/>
            <person name="Yamamoto A."/>
            <person name="Ito M."/>
            <person name="Ohkuma M."/>
            <person name="Sakamoto M."/>
            <person name="Matsutani M."/>
        </authorList>
    </citation>
    <scope>NUCLEOTIDE SEQUENCE [LARGE SCALE GENOMIC DNA]</scope>
    <source>
        <strain evidence="3 4">KimC2</strain>
    </source>
</reference>
<name>A0AAU9CXQ7_9LACO</name>
<protein>
    <submittedName>
        <fullName evidence="3">Restriction endonuclease</fullName>
    </submittedName>
</protein>
<sequence>MKLKCVNCLLRLSPHHFIKGKKCFSICDICRDRGLEANDYFNYSSEVYAEISELVYFGANHLTKQDELELTSSKRKLIESIIAGYDDASVVVKKGISRHDLNQQIIAYENNQIQINDIGSFFDNLAQLGFQVDNLHDLQKIDYTSRMLIYNRYHNRCQYCGRKGFSIDHMKPVSSGGSNDLDNLTLSCRECNKLKRDMPYEWFVEFNLETRQINQQLVIFEHKIDLLVERKEKLSRELNAYMHRTGITVDERTTNYRDQIKAQQGLLDGLNSDYNSLRELRKSYINARFQMYKLEKRER</sequence>
<dbReference type="InterPro" id="IPR002711">
    <property type="entry name" value="HNH"/>
</dbReference>
<evidence type="ECO:0000259" key="2">
    <source>
        <dbReference type="SMART" id="SM00507"/>
    </source>
</evidence>
<dbReference type="Proteomes" id="UP001321804">
    <property type="component" value="Chromosome"/>
</dbReference>
<dbReference type="Gene3D" id="1.10.30.50">
    <property type="match status" value="1"/>
</dbReference>
<dbReference type="SMART" id="SM00507">
    <property type="entry name" value="HNHc"/>
    <property type="match status" value="1"/>
</dbReference>
<gene>
    <name evidence="3" type="ORF">KIMC2_17780</name>
</gene>
<dbReference type="EMBL" id="AP026801">
    <property type="protein sequence ID" value="BDR57216.1"/>
    <property type="molecule type" value="Genomic_DNA"/>
</dbReference>
<evidence type="ECO:0000313" key="4">
    <source>
        <dbReference type="Proteomes" id="UP001321804"/>
    </source>
</evidence>
<keyword evidence="3" id="KW-0378">Hydrolase</keyword>
<dbReference type="Pfam" id="PF01844">
    <property type="entry name" value="HNH"/>
    <property type="match status" value="1"/>
</dbReference>
<dbReference type="AlphaFoldDB" id="A0AAU9CXQ7"/>
<organism evidence="3 4">
    <name type="scientific">Xylocopilactobacillus apis</name>
    <dbReference type="NCBI Taxonomy" id="2932183"/>
    <lineage>
        <taxon>Bacteria</taxon>
        <taxon>Bacillati</taxon>
        <taxon>Bacillota</taxon>
        <taxon>Bacilli</taxon>
        <taxon>Lactobacillales</taxon>
        <taxon>Lactobacillaceae</taxon>
        <taxon>Xylocopilactobacillus</taxon>
    </lineage>
</organism>
<keyword evidence="4" id="KW-1185">Reference proteome</keyword>
<dbReference type="InterPro" id="IPR003615">
    <property type="entry name" value="HNH_nuc"/>
</dbReference>
<dbReference type="KEGG" id="xak:KIMC2_17780"/>
<evidence type="ECO:0000313" key="3">
    <source>
        <dbReference type="EMBL" id="BDR57216.1"/>
    </source>
</evidence>
<evidence type="ECO:0000256" key="1">
    <source>
        <dbReference type="SAM" id="Coils"/>
    </source>
</evidence>
<dbReference type="InterPro" id="IPR052892">
    <property type="entry name" value="NA-targeting_endonuclease"/>
</dbReference>
<dbReference type="CDD" id="cd00085">
    <property type="entry name" value="HNHc"/>
    <property type="match status" value="1"/>
</dbReference>
<dbReference type="PANTHER" id="PTHR33877:SF2">
    <property type="entry name" value="OS07G0170200 PROTEIN"/>
    <property type="match status" value="1"/>
</dbReference>
<dbReference type="PANTHER" id="PTHR33877">
    <property type="entry name" value="SLL1193 PROTEIN"/>
    <property type="match status" value="1"/>
</dbReference>
<dbReference type="GO" id="GO:0004519">
    <property type="term" value="F:endonuclease activity"/>
    <property type="evidence" value="ECO:0007669"/>
    <property type="project" value="UniProtKB-KW"/>
</dbReference>
<feature type="coiled-coil region" evidence="1">
    <location>
        <begin position="217"/>
        <end position="244"/>
    </location>
</feature>
<feature type="domain" description="HNH nuclease" evidence="2">
    <location>
        <begin position="144"/>
        <end position="193"/>
    </location>
</feature>
<accession>A0AAU9CXQ7</accession>
<keyword evidence="3" id="KW-0540">Nuclease</keyword>
<proteinExistence type="predicted"/>